<keyword evidence="1" id="KW-0812">Transmembrane</keyword>
<feature type="transmembrane region" description="Helical" evidence="1">
    <location>
        <begin position="158"/>
        <end position="177"/>
    </location>
</feature>
<feature type="transmembrane region" description="Helical" evidence="1">
    <location>
        <begin position="40"/>
        <end position="60"/>
    </location>
</feature>
<keyword evidence="1" id="KW-1133">Transmembrane helix</keyword>
<evidence type="ECO:0000313" key="2">
    <source>
        <dbReference type="EMBL" id="MBD2842911.1"/>
    </source>
</evidence>
<keyword evidence="1" id="KW-0472">Membrane</keyword>
<comment type="caution">
    <text evidence="2">The sequence shown here is derived from an EMBL/GenBank/DDBJ whole genome shotgun (WGS) entry which is preliminary data.</text>
</comment>
<keyword evidence="3" id="KW-1185">Reference proteome</keyword>
<name>A0ABR8KXM2_9SPHN</name>
<dbReference type="Proteomes" id="UP000635384">
    <property type="component" value="Unassembled WGS sequence"/>
</dbReference>
<protein>
    <recommendedName>
        <fullName evidence="4">DUF4386 family protein</fullName>
    </recommendedName>
</protein>
<dbReference type="RefSeq" id="WP_190788333.1">
    <property type="nucleotide sequence ID" value="NZ_JACXLC010000001.1"/>
</dbReference>
<feature type="transmembrane region" description="Helical" evidence="1">
    <location>
        <begin position="67"/>
        <end position="92"/>
    </location>
</feature>
<dbReference type="EMBL" id="JACXLC010000001">
    <property type="protein sequence ID" value="MBD2842911.1"/>
    <property type="molecule type" value="Genomic_DNA"/>
</dbReference>
<organism evidence="2 3">
    <name type="scientific">Erythrobacter rubeus</name>
    <dbReference type="NCBI Taxonomy" id="2760803"/>
    <lineage>
        <taxon>Bacteria</taxon>
        <taxon>Pseudomonadati</taxon>
        <taxon>Pseudomonadota</taxon>
        <taxon>Alphaproteobacteria</taxon>
        <taxon>Sphingomonadales</taxon>
        <taxon>Erythrobacteraceae</taxon>
        <taxon>Erythrobacter/Porphyrobacter group</taxon>
        <taxon>Erythrobacter</taxon>
    </lineage>
</organism>
<accession>A0ABR8KXM2</accession>
<sequence>MLSAVTTVLLWWLPQNYSSPASFEAGVALAANPAYLARLWVNFLHVFIALVAYGGLAAVLARRAPALAWTGLVAMAFWAFAEALGLSINIWAQNGAWRSGYAAADPATRDLIRNAVFVYQGIWNGVFFVVLVCFALGSSALGLACWAPALSDRILSTLLLLAVPLTLVITVDGYFGARLGIWIDWSYPILQPVSHTAMAAWLWHAAVNPGLDGRQLV</sequence>
<gene>
    <name evidence="2" type="ORF">IB285_11675</name>
</gene>
<evidence type="ECO:0000256" key="1">
    <source>
        <dbReference type="SAM" id="Phobius"/>
    </source>
</evidence>
<proteinExistence type="predicted"/>
<evidence type="ECO:0008006" key="4">
    <source>
        <dbReference type="Google" id="ProtNLM"/>
    </source>
</evidence>
<evidence type="ECO:0000313" key="3">
    <source>
        <dbReference type="Proteomes" id="UP000635384"/>
    </source>
</evidence>
<feature type="transmembrane region" description="Helical" evidence="1">
    <location>
        <begin position="122"/>
        <end position="146"/>
    </location>
</feature>
<reference evidence="2 3" key="1">
    <citation type="submission" date="2020-09" db="EMBL/GenBank/DDBJ databases">
        <authorList>
            <person name="Yoon J.-W."/>
        </authorList>
    </citation>
    <scope>NUCLEOTIDE SEQUENCE [LARGE SCALE GENOMIC DNA]</scope>
    <source>
        <strain evidence="2 3">KMU-140</strain>
    </source>
</reference>